<organism evidence="15 16">
    <name type="scientific">Cimex lectularius</name>
    <name type="common">Bed bug</name>
    <name type="synonym">Acanthia lectularia</name>
    <dbReference type="NCBI Taxonomy" id="79782"/>
    <lineage>
        <taxon>Eukaryota</taxon>
        <taxon>Metazoa</taxon>
        <taxon>Ecdysozoa</taxon>
        <taxon>Arthropoda</taxon>
        <taxon>Hexapoda</taxon>
        <taxon>Insecta</taxon>
        <taxon>Pterygota</taxon>
        <taxon>Neoptera</taxon>
        <taxon>Paraneoptera</taxon>
        <taxon>Hemiptera</taxon>
        <taxon>Heteroptera</taxon>
        <taxon>Panheteroptera</taxon>
        <taxon>Cimicomorpha</taxon>
        <taxon>Cimicidae</taxon>
        <taxon>Cimex</taxon>
    </lineage>
</organism>
<comment type="subcellular location">
    <subcellularLocation>
        <location evidence="1">Nucleus</location>
        <location evidence="1">Nucleoplasm</location>
    </subcellularLocation>
</comment>
<feature type="compositionally biased region" description="Basic residues" evidence="13">
    <location>
        <begin position="780"/>
        <end position="790"/>
    </location>
</feature>
<keyword evidence="8 12" id="KW-0238">DNA-binding</keyword>
<dbReference type="GO" id="GO:0005654">
    <property type="term" value="C:nucleoplasm"/>
    <property type="evidence" value="ECO:0007669"/>
    <property type="project" value="UniProtKB-SubCell"/>
</dbReference>
<feature type="domain" description="THAP-type" evidence="14">
    <location>
        <begin position="237"/>
        <end position="324"/>
    </location>
</feature>
<evidence type="ECO:0000256" key="5">
    <source>
        <dbReference type="ARBA" id="ARBA00022833"/>
    </source>
</evidence>
<comment type="similarity">
    <text evidence="2">Belongs to the THAP1 family.</text>
</comment>
<evidence type="ECO:0000313" key="15">
    <source>
        <dbReference type="EnsemblMetazoa" id="XP_014244954.1"/>
    </source>
</evidence>
<keyword evidence="5" id="KW-0862">Zinc</keyword>
<keyword evidence="10" id="KW-0539">Nucleus</keyword>
<feature type="domain" description="THAP-type" evidence="14">
    <location>
        <begin position="6"/>
        <end position="84"/>
    </location>
</feature>
<dbReference type="PANTHER" id="PTHR46600:SF1">
    <property type="entry name" value="THAP DOMAIN-CONTAINING PROTEIN 1"/>
    <property type="match status" value="1"/>
</dbReference>
<protein>
    <recommendedName>
        <fullName evidence="14">THAP-type domain-containing protein</fullName>
    </recommendedName>
</protein>
<evidence type="ECO:0000256" key="11">
    <source>
        <dbReference type="ARBA" id="ARBA00023306"/>
    </source>
</evidence>
<evidence type="ECO:0000256" key="1">
    <source>
        <dbReference type="ARBA" id="ARBA00004642"/>
    </source>
</evidence>
<name>A0A8I6TCX1_CIMLE</name>
<dbReference type="SMART" id="SM00980">
    <property type="entry name" value="THAP"/>
    <property type="match status" value="6"/>
</dbReference>
<feature type="compositionally biased region" description="Acidic residues" evidence="13">
    <location>
        <begin position="852"/>
        <end position="863"/>
    </location>
</feature>
<feature type="domain" description="THAP-type" evidence="14">
    <location>
        <begin position="603"/>
        <end position="685"/>
    </location>
</feature>
<evidence type="ECO:0000256" key="10">
    <source>
        <dbReference type="ARBA" id="ARBA00023242"/>
    </source>
</evidence>
<evidence type="ECO:0000256" key="8">
    <source>
        <dbReference type="ARBA" id="ARBA00023125"/>
    </source>
</evidence>
<proteinExistence type="inferred from homology"/>
<dbReference type="PROSITE" id="PS50950">
    <property type="entry name" value="ZF_THAP"/>
    <property type="match status" value="6"/>
</dbReference>
<evidence type="ECO:0000256" key="9">
    <source>
        <dbReference type="ARBA" id="ARBA00023163"/>
    </source>
</evidence>
<dbReference type="SMART" id="SM00692">
    <property type="entry name" value="DM3"/>
    <property type="match status" value="4"/>
</dbReference>
<dbReference type="GO" id="GO:0008270">
    <property type="term" value="F:zinc ion binding"/>
    <property type="evidence" value="ECO:0007669"/>
    <property type="project" value="UniProtKB-KW"/>
</dbReference>
<evidence type="ECO:0000313" key="16">
    <source>
        <dbReference type="Proteomes" id="UP000494040"/>
    </source>
</evidence>
<evidence type="ECO:0000256" key="13">
    <source>
        <dbReference type="SAM" id="MobiDB-lite"/>
    </source>
</evidence>
<evidence type="ECO:0000256" key="12">
    <source>
        <dbReference type="PROSITE-ProRule" id="PRU00309"/>
    </source>
</evidence>
<dbReference type="RefSeq" id="XP_014244954.1">
    <property type="nucleotide sequence ID" value="XM_014389468.2"/>
</dbReference>
<sequence length="1153" mass="131018">MLKMSLGKKCAYATCGKYSVLNPKKSFFELPNDENLKEGWIKNAGLNHIGESESIFLCQDHFRNISFEDRNKTKLVKSAVPIKVHENKKTCIQQLCTCKYCGVLFSSMANVKRHEKECGITCVNCGLRFKDSNNYSKHKEQCLKYERKRCIVSRCLSNNTGSNNEVVPTFPLPDDLFMRNTWLDEIPICTKMVPQKRTSFVCIKHFSKDDIIKDEKGIHLKPTAIPGGFKLSLGQDKEIVKCCIPGCTSNHDSYLISPPNKPVRTFPFPRDIQAQKNKWFIAIYSKFLTKISTGSVCVLHFKDDDIIQSGEHWFLKHAAVPSIFDIKSPKSDKGLQCCVPNCSTVAKPGIGFHTFPTPNRSTVEVLYQQSQSRGNSGVISDLRQIWLDRVGLKDASPLTVICTKHFTKNDYIKGRDGSLKLVKLAVPTQGLPKPFKPCFLFSVGKEKFHNKGKSIMQSHSVIQQTNQDLPCSITYCNSHLLNLPRRMVYKLPKDITKAQKWVDICGYPQWMYQGFKAARETVRICSLHFSESMITPEGRLKFNAVPSIFDPLAIPDPLEKDVVVAFGDNQTCTKIVEEIPTTDPNINTRLILPKSSSSSSSTFPGKYVKCAVESCDNYFDESRAEYLGQSYFTFPEDPEQRLAWINAINKPVDWDPSHSRICFRHFHGIYVKDGKILKNAVPSVYLHSKTEPYPINKDVKDKPNKAPNGSSKRKSSNVTKSCVMVTLPFKKTVTKVTDDKTIEIIEIADEVKEPQRQPRGRKRLKKPRGRPRVNAVLPTKPKRKVGRPRIHPISPSSNSNKLKVGRPRKKLLLDDDINIDTCAEENEISDFAWKVETQIEEYESDFSLNNQAEEEEDHEEEKEEECRTEVPCDIRDQPQVVIIKEEPQGPSEFEASESALYEESLVPPLKKIKLEPQSNVYNAQSDENFDKTTGNKDILTEQTLSSQINEERAYDLFEKINSSQRDDAQTNTASETKMLDDEEIYITGRFNEDTSAVRTDSKTTNSSNVLTYDSLSTDITLYETKSEKKLFTQLLDNGEIIEEVVNQYMGQDPITIKDSLNTKKLELNRTLNLTGPGHVIGDNSEIFFSETNLSATDGSVNYGQKVTDSSDEEFDSFLDTVKTEFNKLDSFQKRQFMHEMRSKFEELLKGNKL</sequence>
<evidence type="ECO:0000256" key="2">
    <source>
        <dbReference type="ARBA" id="ARBA00006177"/>
    </source>
</evidence>
<keyword evidence="6" id="KW-0805">Transcription regulation</keyword>
<evidence type="ECO:0000259" key="14">
    <source>
        <dbReference type="PROSITE" id="PS50950"/>
    </source>
</evidence>
<dbReference type="InterPro" id="IPR006612">
    <property type="entry name" value="THAP_Znf"/>
</dbReference>
<keyword evidence="3" id="KW-0479">Metal-binding</keyword>
<dbReference type="OrthoDB" id="6496718at2759"/>
<evidence type="ECO:0000256" key="3">
    <source>
        <dbReference type="ARBA" id="ARBA00022723"/>
    </source>
</evidence>
<accession>A0A8I6TCX1</accession>
<dbReference type="AlphaFoldDB" id="A0A8I6TCX1"/>
<dbReference type="InterPro" id="IPR026516">
    <property type="entry name" value="THAP1/10"/>
</dbReference>
<evidence type="ECO:0000256" key="7">
    <source>
        <dbReference type="ARBA" id="ARBA00023054"/>
    </source>
</evidence>
<keyword evidence="11" id="KW-0131">Cell cycle</keyword>
<dbReference type="SUPFAM" id="SSF57716">
    <property type="entry name" value="Glucocorticoid receptor-like (DNA-binding domain)"/>
    <property type="match status" value="6"/>
</dbReference>
<dbReference type="GO" id="GO:0043565">
    <property type="term" value="F:sequence-specific DNA binding"/>
    <property type="evidence" value="ECO:0007669"/>
    <property type="project" value="InterPro"/>
</dbReference>
<feature type="compositionally biased region" description="Basic residues" evidence="13">
    <location>
        <begin position="758"/>
        <end position="771"/>
    </location>
</feature>
<dbReference type="Pfam" id="PF05485">
    <property type="entry name" value="THAP"/>
    <property type="match status" value="6"/>
</dbReference>
<keyword evidence="16" id="KW-1185">Reference proteome</keyword>
<keyword evidence="9" id="KW-0804">Transcription</keyword>
<feature type="domain" description="THAP-type" evidence="14">
    <location>
        <begin position="469"/>
        <end position="549"/>
    </location>
</feature>
<feature type="domain" description="THAP-type" evidence="14">
    <location>
        <begin position="145"/>
        <end position="229"/>
    </location>
</feature>
<dbReference type="PANTHER" id="PTHR46600">
    <property type="entry name" value="THAP DOMAIN-CONTAINING"/>
    <property type="match status" value="1"/>
</dbReference>
<dbReference type="EnsemblMetazoa" id="XM_014389468.2">
    <property type="protein sequence ID" value="XP_014244954.1"/>
    <property type="gene ID" value="LOC106664082"/>
</dbReference>
<dbReference type="GeneID" id="106664082"/>
<dbReference type="KEGG" id="clec:106664082"/>
<reference evidence="15" key="1">
    <citation type="submission" date="2022-01" db="UniProtKB">
        <authorList>
            <consortium name="EnsemblMetazoa"/>
        </authorList>
    </citation>
    <scope>IDENTIFICATION</scope>
</reference>
<keyword evidence="4 12" id="KW-0863">Zinc-finger</keyword>
<evidence type="ECO:0000256" key="6">
    <source>
        <dbReference type="ARBA" id="ARBA00023015"/>
    </source>
</evidence>
<keyword evidence="7" id="KW-0175">Coiled coil</keyword>
<dbReference type="Proteomes" id="UP000494040">
    <property type="component" value="Unassembled WGS sequence"/>
</dbReference>
<feature type="region of interest" description="Disordered" evidence="13">
    <location>
        <begin position="846"/>
        <end position="868"/>
    </location>
</feature>
<evidence type="ECO:0000256" key="4">
    <source>
        <dbReference type="ARBA" id="ARBA00022771"/>
    </source>
</evidence>
<feature type="region of interest" description="Disordered" evidence="13">
    <location>
        <begin position="693"/>
        <end position="717"/>
    </location>
</feature>
<feature type="domain" description="THAP-type" evidence="14">
    <location>
        <begin position="328"/>
        <end position="430"/>
    </location>
</feature>
<feature type="region of interest" description="Disordered" evidence="13">
    <location>
        <begin position="753"/>
        <end position="803"/>
    </location>
</feature>